<keyword evidence="1" id="KW-0472">Membrane</keyword>
<dbReference type="Proteomes" id="UP000683925">
    <property type="component" value="Unassembled WGS sequence"/>
</dbReference>
<name>A0A8S1TYT4_PAROT</name>
<sequence>MRCPLNYYMKPMLVELNGNCIACSNLCQYCEVRNQDEISSLQSNFELEELNLKFTTRCLKPVKDPNIVINTSFRNAKYCFNKSCQNWSSFPQYLTEFLLDRQKQYSQEEEINFQYCNLVGVDQMMINYIFSFHEYIISSDSLALKFSNGLQKKIFSLKKTNMKLFCSQRLLSGKSQQQIDLILNKLNFITTKFLDCHFSKLKYLETLQFRMFTFQILPLLIQLFLIFTTQPVLITFNIKNLTFKNCLIENSTLFNIDHIQDIIKLEDILIENFTLLNSAFFTFSTDLSHISKIKLTNIEITQCSFDQSFFLQSKRKFEIIADDLQFRNNYLQNSVNINRVKTLLFNIRFYLYYCQRLVRTIDDFEDDSSTFQDSNLIVVYSSLQINKFIVNIKNIKVQENTLADKVKFLIFQNLFLIKNCFFRFLSMQVLVLSLGNIILKNRVATSLSLLNKYYFQFIQNIVNQYIDEPLDTQSNLLHISSLDSFLQIQPLYFYQNALTNSTQSNLYTSCNYDRNFKSKFHRNQCFIIKLMWMNIVSKRLTQLFNQHFKLSNLQSQLHPLVVQIVIFKKLLLLKVLFFRLQLKDKEQQKQLTSRQILYILIQQILETQVVQVQIHKQPFVYQSKRNQIKKNIQQNGYTIIHDYKENFILLNNIEIKNFLSLMNKIMLAKFFQQKQGNKVKQILIIQQFIKVKKCELENNLSQENAMIFLENCKVDIQNINGEGIIISPIFQFYNAFTLKIFDFKLVLIQKLYSFDLVLITQNIKAESKISIEKPKILQSITYKEKSDRIPIFSNLNYNILGCSEWRSTSITDQTIYPNILSQIQSFTNQSNQLIYIKSTSNQNSLRLSQIEIMSNDGSDFSNGMITFEAEHFKIFKIDNIF</sequence>
<dbReference type="PANTHER" id="PTHR11319:SF35">
    <property type="entry name" value="OUTER MEMBRANE PROTEIN PMPC-RELATED"/>
    <property type="match status" value="1"/>
</dbReference>
<gene>
    <name evidence="2" type="ORF">POCTA_138.1.T0340292</name>
</gene>
<accession>A0A8S1TYT4</accession>
<evidence type="ECO:0000256" key="1">
    <source>
        <dbReference type="SAM" id="Phobius"/>
    </source>
</evidence>
<dbReference type="EMBL" id="CAJJDP010000034">
    <property type="protein sequence ID" value="CAD8158025.1"/>
    <property type="molecule type" value="Genomic_DNA"/>
</dbReference>
<reference evidence="2" key="1">
    <citation type="submission" date="2021-01" db="EMBL/GenBank/DDBJ databases">
        <authorList>
            <consortium name="Genoscope - CEA"/>
            <person name="William W."/>
        </authorList>
    </citation>
    <scope>NUCLEOTIDE SEQUENCE</scope>
</reference>
<dbReference type="PANTHER" id="PTHR11319">
    <property type="entry name" value="G PROTEIN-COUPLED RECEPTOR-RELATED"/>
    <property type="match status" value="1"/>
</dbReference>
<organism evidence="2 3">
    <name type="scientific">Paramecium octaurelia</name>
    <dbReference type="NCBI Taxonomy" id="43137"/>
    <lineage>
        <taxon>Eukaryota</taxon>
        <taxon>Sar</taxon>
        <taxon>Alveolata</taxon>
        <taxon>Ciliophora</taxon>
        <taxon>Intramacronucleata</taxon>
        <taxon>Oligohymenophorea</taxon>
        <taxon>Peniculida</taxon>
        <taxon>Parameciidae</taxon>
        <taxon>Paramecium</taxon>
    </lineage>
</organism>
<keyword evidence="1" id="KW-1133">Transmembrane helix</keyword>
<evidence type="ECO:0000313" key="3">
    <source>
        <dbReference type="Proteomes" id="UP000683925"/>
    </source>
</evidence>
<dbReference type="AlphaFoldDB" id="A0A8S1TYT4"/>
<keyword evidence="1" id="KW-0812">Transmembrane</keyword>
<comment type="caution">
    <text evidence="2">The sequence shown here is derived from an EMBL/GenBank/DDBJ whole genome shotgun (WGS) entry which is preliminary data.</text>
</comment>
<proteinExistence type="predicted"/>
<evidence type="ECO:0000313" key="2">
    <source>
        <dbReference type="EMBL" id="CAD8158025.1"/>
    </source>
</evidence>
<keyword evidence="3" id="KW-1185">Reference proteome</keyword>
<protein>
    <submittedName>
        <fullName evidence="2">Uncharacterized protein</fullName>
    </submittedName>
</protein>
<feature type="transmembrane region" description="Helical" evidence="1">
    <location>
        <begin position="209"/>
        <end position="227"/>
    </location>
</feature>